<keyword evidence="4" id="KW-0813">Transport</keyword>
<keyword evidence="13" id="KW-0325">Glycoprotein</keyword>
<name>A0AAD7XMI4_9STRA</name>
<evidence type="ECO:0000256" key="6">
    <source>
        <dbReference type="ARBA" id="ARBA00022692"/>
    </source>
</evidence>
<protein>
    <recommendedName>
        <fullName evidence="18">Aspartyl/asparaginy/proline hydroxylase domain-containing protein</fullName>
    </recommendedName>
</protein>
<dbReference type="SUPFAM" id="SSF51197">
    <property type="entry name" value="Clavaminate synthase-like"/>
    <property type="match status" value="1"/>
</dbReference>
<keyword evidence="15" id="KW-0407">Ion channel</keyword>
<evidence type="ECO:0000256" key="17">
    <source>
        <dbReference type="SAM" id="Phobius"/>
    </source>
</evidence>
<dbReference type="GO" id="GO:0051213">
    <property type="term" value="F:dioxygenase activity"/>
    <property type="evidence" value="ECO:0007669"/>
    <property type="project" value="UniProtKB-KW"/>
</dbReference>
<comment type="caution">
    <text evidence="19">The sequence shown here is derived from an EMBL/GenBank/DDBJ whole genome shotgun (WGS) entry which is preliminary data.</text>
</comment>
<evidence type="ECO:0000256" key="10">
    <source>
        <dbReference type="ARBA" id="ARBA00023065"/>
    </source>
</evidence>
<dbReference type="PANTHER" id="PTHR46332">
    <property type="entry name" value="ASPARTATE BETA-HYDROXYLASE DOMAIN-CONTAINING PROTEIN 2"/>
    <property type="match status" value="1"/>
</dbReference>
<evidence type="ECO:0000256" key="4">
    <source>
        <dbReference type="ARBA" id="ARBA00022448"/>
    </source>
</evidence>
<dbReference type="PANTHER" id="PTHR46332:SF5">
    <property type="entry name" value="ASPARTATE BETA-HYDROXYLASE DOMAIN CONTAINING 2"/>
    <property type="match status" value="1"/>
</dbReference>
<feature type="transmembrane region" description="Helical" evidence="17">
    <location>
        <begin position="328"/>
        <end position="348"/>
    </location>
</feature>
<evidence type="ECO:0000256" key="16">
    <source>
        <dbReference type="SAM" id="Coils"/>
    </source>
</evidence>
<dbReference type="GO" id="GO:0034707">
    <property type="term" value="C:chloride channel complex"/>
    <property type="evidence" value="ECO:0007669"/>
    <property type="project" value="UniProtKB-KW"/>
</dbReference>
<keyword evidence="11 17" id="KW-0472">Membrane</keyword>
<feature type="transmembrane region" description="Helical" evidence="17">
    <location>
        <begin position="448"/>
        <end position="470"/>
    </location>
</feature>
<dbReference type="InterPro" id="IPR027443">
    <property type="entry name" value="IPNS-like_sf"/>
</dbReference>
<keyword evidence="5" id="KW-1003">Cell membrane</keyword>
<dbReference type="Gene3D" id="2.60.120.330">
    <property type="entry name" value="B-lactam Antibiotic, Isopenicillin N Synthase, Chain"/>
    <property type="match status" value="1"/>
</dbReference>
<dbReference type="EMBL" id="JAQMWT010000334">
    <property type="protein sequence ID" value="KAJ8604361.1"/>
    <property type="molecule type" value="Genomic_DNA"/>
</dbReference>
<evidence type="ECO:0000259" key="18">
    <source>
        <dbReference type="Pfam" id="PF05118"/>
    </source>
</evidence>
<evidence type="ECO:0000256" key="13">
    <source>
        <dbReference type="ARBA" id="ARBA00023180"/>
    </source>
</evidence>
<keyword evidence="10" id="KW-0406">Ion transport</keyword>
<keyword evidence="14" id="KW-0868">Chloride</keyword>
<evidence type="ECO:0000256" key="2">
    <source>
        <dbReference type="ARBA" id="ARBA00007730"/>
    </source>
</evidence>
<dbReference type="InterPro" id="IPR007803">
    <property type="entry name" value="Asp/Arg/Pro-Hydrxlase"/>
</dbReference>
<feature type="transmembrane region" description="Helical" evidence="17">
    <location>
        <begin position="482"/>
        <end position="511"/>
    </location>
</feature>
<dbReference type="AlphaFoldDB" id="A0AAD7XMI4"/>
<feature type="domain" description="Aspartyl/asparaginy/proline hydroxylase" evidence="18">
    <location>
        <begin position="101"/>
        <end position="252"/>
    </location>
</feature>
<keyword evidence="12" id="KW-0869">Chloride channel</keyword>
<evidence type="ECO:0000256" key="15">
    <source>
        <dbReference type="ARBA" id="ARBA00023303"/>
    </source>
</evidence>
<dbReference type="InterPro" id="IPR051821">
    <property type="entry name" value="Asp/Asn_beta-hydroxylase"/>
</dbReference>
<sequence length="618" mass="67953">MDDARQQAISARLSSLLDEYCLSAVGKAAAMAYLRKLEDMEHVSKWWLRRLNGRENIATADTPRAQVGCPEILPGLRARPVWFDGNSELPAELGWIRTLQNNAETIRAELLALRNADAGFQPYRSPSGAATDAGAWNVYYISLHNVDLVANRERCPRTCAILDSIPRAYGHALFSAAAPATHITRHHGPTNKKLRCHLPLVCPGPSRLRVADRVLHLVQDRAIVFDDSFDHEAWNDDPAMARIVLIVDVWHPDLTDMEVKQVNAVRRFPRGHERPDDGEDLWQRPYLRGLIVLGAFVVGCGFVLLAAHAAYRCCLLRRHKRRQRGRKVWWRAWIVLAVVGVAGIVGIGSSRARDELVDAVGDVATAVDEFVERIDDIQNTANDMLRTTASVTGAATILENCEDVDEFEEHVSDVNETVSTLKDELKNARDPLENLQSKVETKRYVRRGVPVVIAAPFVVSLVLACCGVGWSTRAPKLASFHLNLFGCWVGTIGLTVSLLALACFLVLNIFLADFCYLGPAEAITGKNKDYENIAYYLECDQGTTNPYQSDVDNATRAVARLADASDGLRAAGCTPTSAVDTIDRGAASLGHAVHNLSTALLSCAHWSDVVDTLPSPDS</sequence>
<comment type="similarity">
    <text evidence="2">Belongs to the aspartyl/asparaginyl beta-hydroxylase family.</text>
</comment>
<dbReference type="Pfam" id="PF05118">
    <property type="entry name" value="Asp_Arg_Hydrox"/>
    <property type="match status" value="1"/>
</dbReference>
<dbReference type="GO" id="GO:0005254">
    <property type="term" value="F:chloride channel activity"/>
    <property type="evidence" value="ECO:0007669"/>
    <property type="project" value="UniProtKB-KW"/>
</dbReference>
<evidence type="ECO:0000256" key="5">
    <source>
        <dbReference type="ARBA" id="ARBA00022475"/>
    </source>
</evidence>
<evidence type="ECO:0000256" key="7">
    <source>
        <dbReference type="ARBA" id="ARBA00022964"/>
    </source>
</evidence>
<evidence type="ECO:0000256" key="11">
    <source>
        <dbReference type="ARBA" id="ARBA00023136"/>
    </source>
</evidence>
<evidence type="ECO:0000256" key="8">
    <source>
        <dbReference type="ARBA" id="ARBA00022989"/>
    </source>
</evidence>
<proteinExistence type="inferred from homology"/>
<accession>A0AAD7XMI4</accession>
<feature type="transmembrane region" description="Helical" evidence="17">
    <location>
        <begin position="286"/>
        <end position="307"/>
    </location>
</feature>
<keyword evidence="7" id="KW-0223">Dioxygenase</keyword>
<evidence type="ECO:0000256" key="1">
    <source>
        <dbReference type="ARBA" id="ARBA00004651"/>
    </source>
</evidence>
<evidence type="ECO:0000256" key="9">
    <source>
        <dbReference type="ARBA" id="ARBA00023002"/>
    </source>
</evidence>
<evidence type="ECO:0000256" key="3">
    <source>
        <dbReference type="ARBA" id="ARBA00009849"/>
    </source>
</evidence>
<gene>
    <name evidence="19" type="ORF">CTAYLR_002551</name>
</gene>
<reference evidence="19" key="1">
    <citation type="submission" date="2023-01" db="EMBL/GenBank/DDBJ databases">
        <title>Metagenome sequencing of chrysophaentin producing Chrysophaeum taylorii.</title>
        <authorList>
            <person name="Davison J."/>
            <person name="Bewley C."/>
        </authorList>
    </citation>
    <scope>NUCLEOTIDE SEQUENCE</scope>
    <source>
        <strain evidence="19">NIES-1699</strain>
    </source>
</reference>
<keyword evidence="9" id="KW-0560">Oxidoreductase</keyword>
<organism evidence="19 20">
    <name type="scientific">Chrysophaeum taylorii</name>
    <dbReference type="NCBI Taxonomy" id="2483200"/>
    <lineage>
        <taxon>Eukaryota</taxon>
        <taxon>Sar</taxon>
        <taxon>Stramenopiles</taxon>
        <taxon>Ochrophyta</taxon>
        <taxon>Pelagophyceae</taxon>
        <taxon>Pelagomonadales</taxon>
        <taxon>Pelagomonadaceae</taxon>
        <taxon>Chrysophaeum</taxon>
    </lineage>
</organism>
<evidence type="ECO:0000313" key="20">
    <source>
        <dbReference type="Proteomes" id="UP001230188"/>
    </source>
</evidence>
<evidence type="ECO:0000256" key="12">
    <source>
        <dbReference type="ARBA" id="ARBA00023173"/>
    </source>
</evidence>
<comment type="subcellular location">
    <subcellularLocation>
        <location evidence="1">Cell membrane</location>
        <topology evidence="1">Multi-pass membrane protein</topology>
    </subcellularLocation>
</comment>
<dbReference type="Pfam" id="PF04906">
    <property type="entry name" value="Tweety"/>
    <property type="match status" value="1"/>
</dbReference>
<feature type="coiled-coil region" evidence="16">
    <location>
        <begin position="404"/>
        <end position="438"/>
    </location>
</feature>
<keyword evidence="20" id="KW-1185">Reference proteome</keyword>
<evidence type="ECO:0000256" key="14">
    <source>
        <dbReference type="ARBA" id="ARBA00023214"/>
    </source>
</evidence>
<comment type="similarity">
    <text evidence="3">Belongs to the tweety family.</text>
</comment>
<dbReference type="GO" id="GO:0005886">
    <property type="term" value="C:plasma membrane"/>
    <property type="evidence" value="ECO:0007669"/>
    <property type="project" value="UniProtKB-SubCell"/>
</dbReference>
<dbReference type="Proteomes" id="UP001230188">
    <property type="component" value="Unassembled WGS sequence"/>
</dbReference>
<keyword evidence="8 17" id="KW-1133">Transmembrane helix</keyword>
<keyword evidence="16" id="KW-0175">Coiled coil</keyword>
<keyword evidence="6 17" id="KW-0812">Transmembrane</keyword>
<evidence type="ECO:0000313" key="19">
    <source>
        <dbReference type="EMBL" id="KAJ8604361.1"/>
    </source>
</evidence>
<dbReference type="InterPro" id="IPR006990">
    <property type="entry name" value="Tweety"/>
</dbReference>